<feature type="compositionally biased region" description="Polar residues" evidence="2">
    <location>
        <begin position="238"/>
        <end position="264"/>
    </location>
</feature>
<dbReference type="Gene3D" id="1.25.40.330">
    <property type="entry name" value="Adenylate cyclase-associated CAP, N-terminal domain"/>
    <property type="match status" value="3"/>
</dbReference>
<keyword evidence="3" id="KW-1133">Transmembrane helix</keyword>
<feature type="compositionally biased region" description="Low complexity" evidence="2">
    <location>
        <begin position="282"/>
        <end position="296"/>
    </location>
</feature>
<dbReference type="SMART" id="SM00673">
    <property type="entry name" value="CARP"/>
    <property type="match status" value="1"/>
</dbReference>
<evidence type="ECO:0000313" key="5">
    <source>
        <dbReference type="EMBL" id="EAS07370.2"/>
    </source>
</evidence>
<dbReference type="HOGENOM" id="CLU_300455_0_0_1"/>
<name>Q24I68_TETTS</name>
<feature type="transmembrane region" description="Helical" evidence="3">
    <location>
        <begin position="1091"/>
        <end position="1109"/>
    </location>
</feature>
<dbReference type="InterPro" id="IPR013912">
    <property type="entry name" value="Adenylate_cyclase-assoc_CAP_C"/>
</dbReference>
<feature type="compositionally biased region" description="Low complexity" evidence="2">
    <location>
        <begin position="265"/>
        <end position="274"/>
    </location>
</feature>
<dbReference type="GO" id="GO:0019933">
    <property type="term" value="P:cAMP-mediated signaling"/>
    <property type="evidence" value="ECO:0007669"/>
    <property type="project" value="TreeGrafter"/>
</dbReference>
<dbReference type="PANTHER" id="PTHR10652">
    <property type="entry name" value="ADENYLYL CYCLASE-ASSOCIATED PROTEIN"/>
    <property type="match status" value="1"/>
</dbReference>
<dbReference type="GO" id="GO:0007015">
    <property type="term" value="P:actin filament organization"/>
    <property type="evidence" value="ECO:0007669"/>
    <property type="project" value="TreeGrafter"/>
</dbReference>
<dbReference type="InterPro" id="IPR036223">
    <property type="entry name" value="CAP_C_sf"/>
</dbReference>
<feature type="transmembrane region" description="Helical" evidence="3">
    <location>
        <begin position="1032"/>
        <end position="1049"/>
    </location>
</feature>
<dbReference type="InterPro" id="IPR017901">
    <property type="entry name" value="C-CAP_CF_C-like"/>
</dbReference>
<dbReference type="KEGG" id="tet:TTHERM_00569060"/>
<organism evidence="5 6">
    <name type="scientific">Tetrahymena thermophila (strain SB210)</name>
    <dbReference type="NCBI Taxonomy" id="312017"/>
    <lineage>
        <taxon>Eukaryota</taxon>
        <taxon>Sar</taxon>
        <taxon>Alveolata</taxon>
        <taxon>Ciliophora</taxon>
        <taxon>Intramacronucleata</taxon>
        <taxon>Oligohymenophorea</taxon>
        <taxon>Hymenostomatida</taxon>
        <taxon>Tetrahymenina</taxon>
        <taxon>Tetrahymenidae</taxon>
        <taxon>Tetrahymena</taxon>
    </lineage>
</organism>
<dbReference type="Proteomes" id="UP000009168">
    <property type="component" value="Unassembled WGS sequence"/>
</dbReference>
<keyword evidence="3" id="KW-0812">Transmembrane</keyword>
<evidence type="ECO:0000313" key="6">
    <source>
        <dbReference type="Proteomes" id="UP000009168"/>
    </source>
</evidence>
<feature type="transmembrane region" description="Helical" evidence="3">
    <location>
        <begin position="944"/>
        <end position="964"/>
    </location>
</feature>
<sequence length="1133" mass="130333">MSQIVQIQELIEQLVSVSQKQHLQPELNVIIEQLSQTVLHRSQQRRKKSVCYSFADMIEFDRALVNFEAVSEQLGDLDVAKLTQTTLIIFEMMKMIMEQAATTKKPFQNQVQSVNQILNNKIQSISKNFPNHLAHTKTIQDGLSSVYWVFSENPKTSIDTAIENTAYGYNKLKQHGNELLSQWGAYFNKALKALSDYVQQHYAHGLIWNSKGEGDFSELVSHLRAEIRVTLDRQLVDLSQNPDTVTPLQQKPSQSQPTQVKETSQQTQVQAQTQLPPPPQPVQQQQPTVVEPVIQQQQQPQAPVQVQAPVIQQTQAPSVQPQVHAQKQQFQSHYPTMTEFDQHVKDYLSAGEKLDSELQELTQLTVKAFEQMKIVMQFSKYLKKPQQDNIKQISSILNDKVFKPINSAKAGIKYPNHLKTVIQGISAVNWVICDTPKIYIDNGIESSEFYGNKILLMKVPEHTAWNNAFKAVLKSLLPYVLTNYSTGLLWNFQGTDDYSELYSVLKGEKQLEDVIASKSGAQQTQSHVPVLQSAPQPQSDAYPPMTEFEKHLSDFKAAYQNLDPLIKELSDFIVQSFESMQTVMTFAKKLKKPQPENVKQIQTILNDKIFKPMNASKAGISFPNHFKTALQGISAVLWVISETPKLSLDNGIESSEFYGNKILLMKQPEHTAWYNTFKASLKSLVPYVLMNFSTGLLWNFHGTDDYSELYSILKGEKKVEQPTQVTNIPPPPIGMPPPPPPPMLNIEQIKLEDFKGSNEESGESRTALLSALNVGEDAIKAHLKHVKKGEKYEKKSTQAPTNAAPSSNTIKKETQQQVKEPKKYQKDNWFVENYVNERIQFDEGEISLKQSLFIEGCNNSTIIVKGKVKSVFVNKCKKTKVLVTVIIIYQYRSIIINIIIQIKRMQYLVLKQLIANLVKFILLKEFLLYKLTRVTQSVLSFQRARFAILSLQRVAVLMLLMLLMKKEIWRKTHLYLNNSQQNGTAIKILLLLQLQTHSYDQNILYNLKYQNKNLVCFHFKFYSSCFLLQKSILIQLIILQIIQNFHLIIRLSSKYFIKFINLIKILFFQLNIYLQKYILKFYHLRKKKQKYNYAVQFAQVWLLLGLLSIQNKTQQNLKLFFQKKEIYKNTKFF</sequence>
<dbReference type="Pfam" id="PF08603">
    <property type="entry name" value="CAP_C"/>
    <property type="match status" value="1"/>
</dbReference>
<dbReference type="PROSITE" id="PS51329">
    <property type="entry name" value="C_CAP_COFACTOR_C"/>
    <property type="match status" value="1"/>
</dbReference>
<evidence type="ECO:0000256" key="3">
    <source>
        <dbReference type="SAM" id="Phobius"/>
    </source>
</evidence>
<evidence type="ECO:0000256" key="1">
    <source>
        <dbReference type="ARBA" id="ARBA00007659"/>
    </source>
</evidence>
<protein>
    <submittedName>
        <fullName evidence="5">Adenylyl cyclase-associated protein</fullName>
    </submittedName>
</protein>
<dbReference type="GO" id="GO:0005737">
    <property type="term" value="C:cytoplasm"/>
    <property type="evidence" value="ECO:0007669"/>
    <property type="project" value="TreeGrafter"/>
</dbReference>
<dbReference type="OrthoDB" id="1601at2759"/>
<proteinExistence type="inferred from homology"/>
<dbReference type="InParanoid" id="Q24I68"/>
<dbReference type="GO" id="GO:0003779">
    <property type="term" value="F:actin binding"/>
    <property type="evidence" value="ECO:0007669"/>
    <property type="project" value="InterPro"/>
</dbReference>
<feature type="region of interest" description="Disordered" evidence="2">
    <location>
        <begin position="787"/>
        <end position="815"/>
    </location>
</feature>
<dbReference type="SUPFAM" id="SSF101278">
    <property type="entry name" value="N-terminal domain of adenylylcyclase associated protein, CAP"/>
    <property type="match status" value="3"/>
</dbReference>
<feature type="domain" description="C-CAP/cofactor C-like" evidence="4">
    <location>
        <begin position="821"/>
        <end position="948"/>
    </location>
</feature>
<dbReference type="Gene3D" id="2.160.20.70">
    <property type="match status" value="1"/>
</dbReference>
<dbReference type="SUPFAM" id="SSF69340">
    <property type="entry name" value="C-terminal domain of adenylylcyclase associated protein"/>
    <property type="match status" value="1"/>
</dbReference>
<dbReference type="InterPro" id="IPR053950">
    <property type="entry name" value="CAP_N"/>
</dbReference>
<dbReference type="InterPro" id="IPR001837">
    <property type="entry name" value="Adenylate_cyclase-assoc_CAP"/>
</dbReference>
<reference evidence="6" key="1">
    <citation type="journal article" date="2006" name="PLoS Biol.">
        <title>Macronuclear genome sequence of the ciliate Tetrahymena thermophila, a model eukaryote.</title>
        <authorList>
            <person name="Eisen J.A."/>
            <person name="Coyne R.S."/>
            <person name="Wu M."/>
            <person name="Wu D."/>
            <person name="Thiagarajan M."/>
            <person name="Wortman J.R."/>
            <person name="Badger J.H."/>
            <person name="Ren Q."/>
            <person name="Amedeo P."/>
            <person name="Jones K.M."/>
            <person name="Tallon L.J."/>
            <person name="Delcher A.L."/>
            <person name="Salzberg S.L."/>
            <person name="Silva J.C."/>
            <person name="Haas B.J."/>
            <person name="Majoros W.H."/>
            <person name="Farzad M."/>
            <person name="Carlton J.M."/>
            <person name="Smith R.K. Jr."/>
            <person name="Garg J."/>
            <person name="Pearlman R.E."/>
            <person name="Karrer K.M."/>
            <person name="Sun L."/>
            <person name="Manning G."/>
            <person name="Elde N.C."/>
            <person name="Turkewitz A.P."/>
            <person name="Asai D.J."/>
            <person name="Wilkes D.E."/>
            <person name="Wang Y."/>
            <person name="Cai H."/>
            <person name="Collins K."/>
            <person name="Stewart B.A."/>
            <person name="Lee S.R."/>
            <person name="Wilamowska K."/>
            <person name="Weinberg Z."/>
            <person name="Ruzzo W.L."/>
            <person name="Wloga D."/>
            <person name="Gaertig J."/>
            <person name="Frankel J."/>
            <person name="Tsao C.-C."/>
            <person name="Gorovsky M.A."/>
            <person name="Keeling P.J."/>
            <person name="Waller R.F."/>
            <person name="Patron N.J."/>
            <person name="Cherry J.M."/>
            <person name="Stover N.A."/>
            <person name="Krieger C.J."/>
            <person name="del Toro C."/>
            <person name="Ryder H.F."/>
            <person name="Williamson S.C."/>
            <person name="Barbeau R.A."/>
            <person name="Hamilton E.P."/>
            <person name="Orias E."/>
        </authorList>
    </citation>
    <scope>NUCLEOTIDE SEQUENCE [LARGE SCALE GENOMIC DNA]</scope>
    <source>
        <strain evidence="6">SB210</strain>
    </source>
</reference>
<dbReference type="eggNOG" id="KOG2675">
    <property type="taxonomic scope" value="Eukaryota"/>
</dbReference>
<feature type="transmembrane region" description="Helical" evidence="3">
    <location>
        <begin position="1055"/>
        <end position="1079"/>
    </location>
</feature>
<evidence type="ECO:0000259" key="4">
    <source>
        <dbReference type="PROSITE" id="PS51329"/>
    </source>
</evidence>
<dbReference type="InterPro" id="IPR006599">
    <property type="entry name" value="CARP_motif"/>
</dbReference>
<feature type="transmembrane region" description="Helical" evidence="3">
    <location>
        <begin position="912"/>
        <end position="932"/>
    </location>
</feature>
<dbReference type="Pfam" id="PF21938">
    <property type="entry name" value="CAP_N"/>
    <property type="match status" value="3"/>
</dbReference>
<dbReference type="InterPro" id="IPR036222">
    <property type="entry name" value="CAP_N_sf"/>
</dbReference>
<keyword evidence="6" id="KW-1185">Reference proteome</keyword>
<keyword evidence="3" id="KW-0472">Membrane</keyword>
<dbReference type="EMBL" id="GG662498">
    <property type="protein sequence ID" value="EAS07370.2"/>
    <property type="molecule type" value="Genomic_DNA"/>
</dbReference>
<dbReference type="RefSeq" id="XP_001027612.2">
    <property type="nucleotide sequence ID" value="XM_001027612.2"/>
</dbReference>
<feature type="compositionally biased region" description="Polar residues" evidence="2">
    <location>
        <begin position="797"/>
        <end position="809"/>
    </location>
</feature>
<comment type="similarity">
    <text evidence="1">Belongs to the CAP family.</text>
</comment>
<dbReference type="GO" id="GO:0008179">
    <property type="term" value="F:adenylate cyclase binding"/>
    <property type="evidence" value="ECO:0007669"/>
    <property type="project" value="TreeGrafter"/>
</dbReference>
<dbReference type="GeneID" id="7823044"/>
<feature type="region of interest" description="Disordered" evidence="2">
    <location>
        <begin position="238"/>
        <end position="296"/>
    </location>
</feature>
<feature type="transmembrane region" description="Helical" evidence="3">
    <location>
        <begin position="881"/>
        <end position="900"/>
    </location>
</feature>
<evidence type="ECO:0000256" key="2">
    <source>
        <dbReference type="SAM" id="MobiDB-lite"/>
    </source>
</evidence>
<dbReference type="PANTHER" id="PTHR10652:SF0">
    <property type="entry name" value="ADENYLYL CYCLASE-ASSOCIATED PROTEIN"/>
    <property type="match status" value="1"/>
</dbReference>
<dbReference type="STRING" id="312017.Q24I68"/>
<accession>Q24I68</accession>
<dbReference type="AlphaFoldDB" id="Q24I68"/>
<dbReference type="InterPro" id="IPR016098">
    <property type="entry name" value="CAP/MinC_C"/>
</dbReference>
<gene>
    <name evidence="5" type="ORF">TTHERM_00569060</name>
</gene>